<dbReference type="PANTHER" id="PTHR30086:SF20">
    <property type="entry name" value="ARGININE EXPORTER PROTEIN ARGO-RELATED"/>
    <property type="match status" value="1"/>
</dbReference>
<feature type="transmembrane region" description="Helical" evidence="6">
    <location>
        <begin position="183"/>
        <end position="205"/>
    </location>
</feature>
<dbReference type="Proteomes" id="UP000807825">
    <property type="component" value="Unassembled WGS sequence"/>
</dbReference>
<feature type="transmembrane region" description="Helical" evidence="6">
    <location>
        <begin position="6"/>
        <end position="27"/>
    </location>
</feature>
<feature type="transmembrane region" description="Helical" evidence="6">
    <location>
        <begin position="114"/>
        <end position="138"/>
    </location>
</feature>
<proteinExistence type="predicted"/>
<feature type="transmembrane region" description="Helical" evidence="6">
    <location>
        <begin position="39"/>
        <end position="66"/>
    </location>
</feature>
<name>A0A9D6UYW6_9BACT</name>
<feature type="transmembrane region" description="Helical" evidence="6">
    <location>
        <begin position="72"/>
        <end position="93"/>
    </location>
</feature>
<gene>
    <name evidence="7" type="ORF">HY912_01895</name>
</gene>
<dbReference type="AlphaFoldDB" id="A0A9D6UYW6"/>
<evidence type="ECO:0000256" key="2">
    <source>
        <dbReference type="ARBA" id="ARBA00022475"/>
    </source>
</evidence>
<evidence type="ECO:0000256" key="1">
    <source>
        <dbReference type="ARBA" id="ARBA00004651"/>
    </source>
</evidence>
<dbReference type="EMBL" id="JACRDE010000054">
    <property type="protein sequence ID" value="MBI5248222.1"/>
    <property type="molecule type" value="Genomic_DNA"/>
</dbReference>
<evidence type="ECO:0000256" key="4">
    <source>
        <dbReference type="ARBA" id="ARBA00022989"/>
    </source>
</evidence>
<evidence type="ECO:0000256" key="6">
    <source>
        <dbReference type="SAM" id="Phobius"/>
    </source>
</evidence>
<comment type="caution">
    <text evidence="7">The sequence shown here is derived from an EMBL/GenBank/DDBJ whole genome shotgun (WGS) entry which is preliminary data.</text>
</comment>
<dbReference type="InterPro" id="IPR001123">
    <property type="entry name" value="LeuE-type"/>
</dbReference>
<keyword evidence="4 6" id="KW-1133">Transmembrane helix</keyword>
<dbReference type="GO" id="GO:0005886">
    <property type="term" value="C:plasma membrane"/>
    <property type="evidence" value="ECO:0007669"/>
    <property type="project" value="UniProtKB-SubCell"/>
</dbReference>
<keyword evidence="3 6" id="KW-0812">Transmembrane</keyword>
<sequence length="213" mass="22222">MLNSFIKGLAIGFSLAVPVGPIALLCIRRTLTKGRASGLVSGLGAAVADGVFGAVAGYGVAFIANFLFNHSLALRLVGGIFLCYAGVRIFFSVPPENSDDTAENGLLRDFASTLVLTLTNPLTAVTFAAVFATAGVGYRAGDYFLTSIMVAGVVCGSALWWLILSGIVSIFHGRINPRGLQMVNRISGTLIAAFGLVVLVSFAALDKFPSSLW</sequence>
<organism evidence="7 8">
    <name type="scientific">Desulfomonile tiedjei</name>
    <dbReference type="NCBI Taxonomy" id="2358"/>
    <lineage>
        <taxon>Bacteria</taxon>
        <taxon>Pseudomonadati</taxon>
        <taxon>Thermodesulfobacteriota</taxon>
        <taxon>Desulfomonilia</taxon>
        <taxon>Desulfomonilales</taxon>
        <taxon>Desulfomonilaceae</taxon>
        <taxon>Desulfomonile</taxon>
    </lineage>
</organism>
<protein>
    <submittedName>
        <fullName evidence="7">LysE family transporter</fullName>
    </submittedName>
</protein>
<evidence type="ECO:0000313" key="8">
    <source>
        <dbReference type="Proteomes" id="UP000807825"/>
    </source>
</evidence>
<comment type="subcellular location">
    <subcellularLocation>
        <location evidence="1">Cell membrane</location>
        <topology evidence="1">Multi-pass membrane protein</topology>
    </subcellularLocation>
</comment>
<keyword evidence="2" id="KW-1003">Cell membrane</keyword>
<dbReference type="Pfam" id="PF01810">
    <property type="entry name" value="LysE"/>
    <property type="match status" value="1"/>
</dbReference>
<keyword evidence="5 6" id="KW-0472">Membrane</keyword>
<feature type="transmembrane region" description="Helical" evidence="6">
    <location>
        <begin position="144"/>
        <end position="171"/>
    </location>
</feature>
<dbReference type="GO" id="GO:0015171">
    <property type="term" value="F:amino acid transmembrane transporter activity"/>
    <property type="evidence" value="ECO:0007669"/>
    <property type="project" value="TreeGrafter"/>
</dbReference>
<evidence type="ECO:0000256" key="3">
    <source>
        <dbReference type="ARBA" id="ARBA00022692"/>
    </source>
</evidence>
<dbReference type="PANTHER" id="PTHR30086">
    <property type="entry name" value="ARGININE EXPORTER PROTEIN ARGO"/>
    <property type="match status" value="1"/>
</dbReference>
<evidence type="ECO:0000313" key="7">
    <source>
        <dbReference type="EMBL" id="MBI5248222.1"/>
    </source>
</evidence>
<accession>A0A9D6UYW6</accession>
<reference evidence="7" key="1">
    <citation type="submission" date="2020-07" db="EMBL/GenBank/DDBJ databases">
        <title>Huge and variable diversity of episymbiotic CPR bacteria and DPANN archaea in groundwater ecosystems.</title>
        <authorList>
            <person name="He C.Y."/>
            <person name="Keren R."/>
            <person name="Whittaker M."/>
            <person name="Farag I.F."/>
            <person name="Doudna J."/>
            <person name="Cate J.H.D."/>
            <person name="Banfield J.F."/>
        </authorList>
    </citation>
    <scope>NUCLEOTIDE SEQUENCE</scope>
    <source>
        <strain evidence="7">NC_groundwater_1664_Pr3_B-0.1um_52_9</strain>
    </source>
</reference>
<evidence type="ECO:0000256" key="5">
    <source>
        <dbReference type="ARBA" id="ARBA00023136"/>
    </source>
</evidence>